<accession>A0A1I8BU33</accession>
<dbReference type="WBParaSite" id="MhA1_Contig564.frz3.gene6">
    <property type="protein sequence ID" value="MhA1_Contig564.frz3.gene6"/>
    <property type="gene ID" value="MhA1_Contig564.frz3.gene6"/>
</dbReference>
<reference evidence="2" key="1">
    <citation type="submission" date="2016-11" db="UniProtKB">
        <authorList>
            <consortium name="WormBaseParasite"/>
        </authorList>
    </citation>
    <scope>IDENTIFICATION</scope>
</reference>
<dbReference type="Proteomes" id="UP000095281">
    <property type="component" value="Unplaced"/>
</dbReference>
<evidence type="ECO:0000313" key="1">
    <source>
        <dbReference type="Proteomes" id="UP000095281"/>
    </source>
</evidence>
<sequence length="63" mass="6987">MAHPTHISQPGLQMLLINGQQHIGHKEPHHIVKRSSCSNDKDKEKAKNECAGLCDCNLSSKKN</sequence>
<proteinExistence type="predicted"/>
<dbReference type="AlphaFoldDB" id="A0A1I8BU33"/>
<keyword evidence="1" id="KW-1185">Reference proteome</keyword>
<organism evidence="1 2">
    <name type="scientific">Meloidogyne hapla</name>
    <name type="common">Root-knot nematode worm</name>
    <dbReference type="NCBI Taxonomy" id="6305"/>
    <lineage>
        <taxon>Eukaryota</taxon>
        <taxon>Metazoa</taxon>
        <taxon>Ecdysozoa</taxon>
        <taxon>Nematoda</taxon>
        <taxon>Chromadorea</taxon>
        <taxon>Rhabditida</taxon>
        <taxon>Tylenchina</taxon>
        <taxon>Tylenchomorpha</taxon>
        <taxon>Tylenchoidea</taxon>
        <taxon>Meloidogynidae</taxon>
        <taxon>Meloidogyninae</taxon>
        <taxon>Meloidogyne</taxon>
    </lineage>
</organism>
<protein>
    <submittedName>
        <fullName evidence="2">Ovule protein</fullName>
    </submittedName>
</protein>
<evidence type="ECO:0000313" key="2">
    <source>
        <dbReference type="WBParaSite" id="MhA1_Contig564.frz3.gene6"/>
    </source>
</evidence>
<name>A0A1I8BU33_MELHA</name>